<feature type="region of interest" description="Disordered" evidence="1">
    <location>
        <begin position="154"/>
        <end position="242"/>
    </location>
</feature>
<keyword evidence="3" id="KW-1185">Reference proteome</keyword>
<evidence type="ECO:0000256" key="1">
    <source>
        <dbReference type="SAM" id="MobiDB-lite"/>
    </source>
</evidence>
<dbReference type="InParanoid" id="A0A3N4M360"/>
<feature type="compositionally biased region" description="Low complexity" evidence="1">
    <location>
        <begin position="205"/>
        <end position="220"/>
    </location>
</feature>
<name>A0A3N4M360_9PEZI</name>
<gene>
    <name evidence="2" type="ORF">L211DRAFT_855368</name>
</gene>
<dbReference type="AlphaFoldDB" id="A0A3N4M360"/>
<accession>A0A3N4M360</accession>
<dbReference type="OrthoDB" id="14339at2759"/>
<evidence type="ECO:0000313" key="3">
    <source>
        <dbReference type="Proteomes" id="UP000267821"/>
    </source>
</evidence>
<organism evidence="2 3">
    <name type="scientific">Terfezia boudieri ATCC MYA-4762</name>
    <dbReference type="NCBI Taxonomy" id="1051890"/>
    <lineage>
        <taxon>Eukaryota</taxon>
        <taxon>Fungi</taxon>
        <taxon>Dikarya</taxon>
        <taxon>Ascomycota</taxon>
        <taxon>Pezizomycotina</taxon>
        <taxon>Pezizomycetes</taxon>
        <taxon>Pezizales</taxon>
        <taxon>Pezizaceae</taxon>
        <taxon>Terfezia</taxon>
    </lineage>
</organism>
<dbReference type="PANTHER" id="PTHR37332">
    <property type="entry name" value="EXPRESSED PROTEIN"/>
    <property type="match status" value="1"/>
</dbReference>
<proteinExistence type="predicted"/>
<feature type="compositionally biased region" description="Polar residues" evidence="1">
    <location>
        <begin position="165"/>
        <end position="183"/>
    </location>
</feature>
<sequence>MFGRVGAREYMNVTPVPPLTQTPQSPNAQYEQVFELVTKRMATLDYLRRAHDGRVYWFNTVLFTRNDLNRGLYSDAKKLAKRATNYFVLGCSIPNILDLGVASPIDYLKAFNQLLTEYETYQSQNHEHHHGNTHSSGSSVAGLRLTSSSVRIPKLFSRSKPRRGSTATTAPSLVNSSAMSGITSSSQDSSDSLLERTRSMSGSTINLPSISQQSLSSDSSDPPPVPPLPANPPPPVQYGMSISGPLPMISHSSTTTAAFGTPGAAQGESEYLYLTIPPLPFDPDFYETFATLCDVLIDAYSRVLTLVSTPQQCSAGVGEIFMKADAKIRKCVIGMVVREFEEASRGPLGVKGEIGGIGKLVLGGII</sequence>
<dbReference type="EMBL" id="ML121529">
    <property type="protein sequence ID" value="RPB28398.1"/>
    <property type="molecule type" value="Genomic_DNA"/>
</dbReference>
<dbReference type="Proteomes" id="UP000267821">
    <property type="component" value="Unassembled WGS sequence"/>
</dbReference>
<protein>
    <submittedName>
        <fullName evidence="2">Uncharacterized protein</fullName>
    </submittedName>
</protein>
<dbReference type="PANTHER" id="PTHR37332:SF1">
    <property type="entry name" value="ELMO DOMAIN-CONTAINING PROTEIN"/>
    <property type="match status" value="1"/>
</dbReference>
<feature type="compositionally biased region" description="Pro residues" evidence="1">
    <location>
        <begin position="221"/>
        <end position="236"/>
    </location>
</feature>
<reference evidence="2 3" key="1">
    <citation type="journal article" date="2018" name="Nat. Ecol. Evol.">
        <title>Pezizomycetes genomes reveal the molecular basis of ectomycorrhizal truffle lifestyle.</title>
        <authorList>
            <person name="Murat C."/>
            <person name="Payen T."/>
            <person name="Noel B."/>
            <person name="Kuo A."/>
            <person name="Morin E."/>
            <person name="Chen J."/>
            <person name="Kohler A."/>
            <person name="Krizsan K."/>
            <person name="Balestrini R."/>
            <person name="Da Silva C."/>
            <person name="Montanini B."/>
            <person name="Hainaut M."/>
            <person name="Levati E."/>
            <person name="Barry K.W."/>
            <person name="Belfiori B."/>
            <person name="Cichocki N."/>
            <person name="Clum A."/>
            <person name="Dockter R.B."/>
            <person name="Fauchery L."/>
            <person name="Guy J."/>
            <person name="Iotti M."/>
            <person name="Le Tacon F."/>
            <person name="Lindquist E.A."/>
            <person name="Lipzen A."/>
            <person name="Malagnac F."/>
            <person name="Mello A."/>
            <person name="Molinier V."/>
            <person name="Miyauchi S."/>
            <person name="Poulain J."/>
            <person name="Riccioni C."/>
            <person name="Rubini A."/>
            <person name="Sitrit Y."/>
            <person name="Splivallo R."/>
            <person name="Traeger S."/>
            <person name="Wang M."/>
            <person name="Zifcakova L."/>
            <person name="Wipf D."/>
            <person name="Zambonelli A."/>
            <person name="Paolocci F."/>
            <person name="Nowrousian M."/>
            <person name="Ottonello S."/>
            <person name="Baldrian P."/>
            <person name="Spatafora J.W."/>
            <person name="Henrissat B."/>
            <person name="Nagy L.G."/>
            <person name="Aury J.M."/>
            <person name="Wincker P."/>
            <person name="Grigoriev I.V."/>
            <person name="Bonfante P."/>
            <person name="Martin F.M."/>
        </authorList>
    </citation>
    <scope>NUCLEOTIDE SEQUENCE [LARGE SCALE GENOMIC DNA]</scope>
    <source>
        <strain evidence="2 3">ATCC MYA-4762</strain>
    </source>
</reference>
<evidence type="ECO:0000313" key="2">
    <source>
        <dbReference type="EMBL" id="RPB28398.1"/>
    </source>
</evidence>